<evidence type="ECO:0000256" key="6">
    <source>
        <dbReference type="ARBA" id="ARBA00068096"/>
    </source>
</evidence>
<dbReference type="Proteomes" id="UP001461498">
    <property type="component" value="Unassembled WGS sequence"/>
</dbReference>
<evidence type="ECO:0000256" key="3">
    <source>
        <dbReference type="ARBA" id="ARBA00022729"/>
    </source>
</evidence>
<dbReference type="InterPro" id="IPR009003">
    <property type="entry name" value="Peptidase_S1_PA"/>
</dbReference>
<dbReference type="EMBL" id="JAPXFL010000003">
    <property type="protein sequence ID" value="KAK9509336.1"/>
    <property type="molecule type" value="Genomic_DNA"/>
</dbReference>
<dbReference type="PROSITE" id="PS00134">
    <property type="entry name" value="TRYPSIN_HIS"/>
    <property type="match status" value="1"/>
</dbReference>
<dbReference type="Gene3D" id="2.40.10.10">
    <property type="entry name" value="Trypsin-like serine proteases"/>
    <property type="match status" value="2"/>
</dbReference>
<evidence type="ECO:0000259" key="10">
    <source>
        <dbReference type="PROSITE" id="PS50240"/>
    </source>
</evidence>
<protein>
    <recommendedName>
        <fullName evidence="6">Phenoloxidase-activating factor 2</fullName>
    </recommendedName>
    <alternativeName>
        <fullName evidence="7">Prophenoloxidase-activating factor II</fullName>
    </alternativeName>
</protein>
<evidence type="ECO:0000256" key="7">
    <source>
        <dbReference type="ARBA" id="ARBA00076468"/>
    </source>
</evidence>
<evidence type="ECO:0000313" key="12">
    <source>
        <dbReference type="Proteomes" id="UP001461498"/>
    </source>
</evidence>
<accession>A0AAW1DF47</accession>
<dbReference type="PRINTS" id="PR00722">
    <property type="entry name" value="CHYMOTRYPSIN"/>
</dbReference>
<evidence type="ECO:0000256" key="5">
    <source>
        <dbReference type="ARBA" id="ARBA00024195"/>
    </source>
</evidence>
<dbReference type="InterPro" id="IPR001314">
    <property type="entry name" value="Peptidase_S1A"/>
</dbReference>
<keyword evidence="8" id="KW-0645">Protease</keyword>
<dbReference type="PROSITE" id="PS50240">
    <property type="entry name" value="TRYPSIN_DOM"/>
    <property type="match status" value="1"/>
</dbReference>
<keyword evidence="4" id="KW-1015">Disulfide bond</keyword>
<dbReference type="SUPFAM" id="SSF50494">
    <property type="entry name" value="Trypsin-like serine proteases"/>
    <property type="match status" value="1"/>
</dbReference>
<dbReference type="SMART" id="SM00020">
    <property type="entry name" value="Tryp_SPc"/>
    <property type="match status" value="1"/>
</dbReference>
<organism evidence="11 12">
    <name type="scientific">Rhynocoris fuscipes</name>
    <dbReference type="NCBI Taxonomy" id="488301"/>
    <lineage>
        <taxon>Eukaryota</taxon>
        <taxon>Metazoa</taxon>
        <taxon>Ecdysozoa</taxon>
        <taxon>Arthropoda</taxon>
        <taxon>Hexapoda</taxon>
        <taxon>Insecta</taxon>
        <taxon>Pterygota</taxon>
        <taxon>Neoptera</taxon>
        <taxon>Paraneoptera</taxon>
        <taxon>Hemiptera</taxon>
        <taxon>Heteroptera</taxon>
        <taxon>Panheteroptera</taxon>
        <taxon>Cimicomorpha</taxon>
        <taxon>Reduviidae</taxon>
        <taxon>Harpactorinae</taxon>
        <taxon>Harpactorini</taxon>
        <taxon>Rhynocoris</taxon>
    </lineage>
</organism>
<dbReference type="InterPro" id="IPR043504">
    <property type="entry name" value="Peptidase_S1_PA_chymotrypsin"/>
</dbReference>
<dbReference type="AlphaFoldDB" id="A0AAW1DF47"/>
<name>A0AAW1DF47_9HEMI</name>
<keyword evidence="12" id="KW-1185">Reference proteome</keyword>
<comment type="subcellular location">
    <subcellularLocation>
        <location evidence="1">Secreted</location>
    </subcellularLocation>
</comment>
<dbReference type="InterPro" id="IPR033116">
    <property type="entry name" value="TRYPSIN_SER"/>
</dbReference>
<evidence type="ECO:0000256" key="1">
    <source>
        <dbReference type="ARBA" id="ARBA00004613"/>
    </source>
</evidence>
<evidence type="ECO:0000256" key="9">
    <source>
        <dbReference type="SAM" id="SignalP"/>
    </source>
</evidence>
<dbReference type="CDD" id="cd00190">
    <property type="entry name" value="Tryp_SPc"/>
    <property type="match status" value="1"/>
</dbReference>
<comment type="caution">
    <text evidence="11">The sequence shown here is derived from an EMBL/GenBank/DDBJ whole genome shotgun (WGS) entry which is preliminary data.</text>
</comment>
<gene>
    <name evidence="11" type="ORF">O3M35_006675</name>
</gene>
<dbReference type="Pfam" id="PF00089">
    <property type="entry name" value="Trypsin"/>
    <property type="match status" value="1"/>
</dbReference>
<feature type="chain" id="PRO_5043452412" description="Phenoloxidase-activating factor 2" evidence="9">
    <location>
        <begin position="20"/>
        <end position="378"/>
    </location>
</feature>
<dbReference type="GO" id="GO:0006508">
    <property type="term" value="P:proteolysis"/>
    <property type="evidence" value="ECO:0007669"/>
    <property type="project" value="UniProtKB-KW"/>
</dbReference>
<dbReference type="SMART" id="SM00680">
    <property type="entry name" value="CLIP"/>
    <property type="match status" value="1"/>
</dbReference>
<comment type="similarity">
    <text evidence="5">Belongs to the peptidase S1 family. CLIP subfamily.</text>
</comment>
<dbReference type="GO" id="GO:0005576">
    <property type="term" value="C:extracellular region"/>
    <property type="evidence" value="ECO:0007669"/>
    <property type="project" value="UniProtKB-SubCell"/>
</dbReference>
<dbReference type="FunFam" id="2.40.10.10:FF:000038">
    <property type="entry name" value="Serine protease"/>
    <property type="match status" value="1"/>
</dbReference>
<keyword evidence="2" id="KW-0964">Secreted</keyword>
<evidence type="ECO:0000313" key="11">
    <source>
        <dbReference type="EMBL" id="KAK9509336.1"/>
    </source>
</evidence>
<feature type="signal peptide" evidence="9">
    <location>
        <begin position="1"/>
        <end position="19"/>
    </location>
</feature>
<dbReference type="GO" id="GO:0004252">
    <property type="term" value="F:serine-type endopeptidase activity"/>
    <property type="evidence" value="ECO:0007669"/>
    <property type="project" value="InterPro"/>
</dbReference>
<keyword evidence="8" id="KW-0378">Hydrolase</keyword>
<feature type="domain" description="Peptidase S1" evidence="10">
    <location>
        <begin position="143"/>
        <end position="375"/>
    </location>
</feature>
<sequence length="378" mass="42290">MSCLYLVIVILLHINIIISAPQTGTEDTADPRTLSILLPQQYNPRCVGAKNDEGTCVELENCVLKELQENYIKYKKYFCVRKSGEVGVCCPDGFENRNKRQTTLAPPTVNINELNSKPQGNPDYTKIGDYQDCGYSSKDISSVTQGRAALRDWPWMVVLLRKEDMFHYCGAVLITTKHVLTASHCVVRTNPDEILARLGEYDFTTPDESKSVDMIVKEIIKHEDYDFGTYENDIAMLILRDEAKYNMYIQPICLPHPGSYHVNQTAIVAGWGVTEYGGPLSNILMEVAVPVWEQKQCVDSFTQTVFNTSMCAGAYEGGKDSCQGDSGGPLMAQRKDKRWMTIGVVSWGIQCGVKGKPGVYTKVTDYLDWIASKILDKS</sequence>
<evidence type="ECO:0000256" key="8">
    <source>
        <dbReference type="RuleBase" id="RU363034"/>
    </source>
</evidence>
<dbReference type="InterPro" id="IPR001254">
    <property type="entry name" value="Trypsin_dom"/>
</dbReference>
<dbReference type="PANTHER" id="PTHR24252:SF7">
    <property type="entry name" value="HYALIN"/>
    <property type="match status" value="1"/>
</dbReference>
<dbReference type="PROSITE" id="PS00135">
    <property type="entry name" value="TRYPSIN_SER"/>
    <property type="match status" value="1"/>
</dbReference>
<dbReference type="PANTHER" id="PTHR24252">
    <property type="entry name" value="ACROSIN-RELATED"/>
    <property type="match status" value="1"/>
</dbReference>
<dbReference type="InterPro" id="IPR018114">
    <property type="entry name" value="TRYPSIN_HIS"/>
</dbReference>
<keyword evidence="8" id="KW-0720">Serine protease</keyword>
<evidence type="ECO:0000256" key="2">
    <source>
        <dbReference type="ARBA" id="ARBA00022525"/>
    </source>
</evidence>
<evidence type="ECO:0000256" key="4">
    <source>
        <dbReference type="ARBA" id="ARBA00023157"/>
    </source>
</evidence>
<reference evidence="11 12" key="1">
    <citation type="submission" date="2022-12" db="EMBL/GenBank/DDBJ databases">
        <title>Chromosome-level genome assembly of true bugs.</title>
        <authorList>
            <person name="Ma L."/>
            <person name="Li H."/>
        </authorList>
    </citation>
    <scope>NUCLEOTIDE SEQUENCE [LARGE SCALE GENOMIC DNA]</scope>
    <source>
        <strain evidence="11">Lab_2022b</strain>
    </source>
</reference>
<keyword evidence="3 9" id="KW-0732">Signal</keyword>
<proteinExistence type="inferred from homology"/>
<dbReference type="InterPro" id="IPR022700">
    <property type="entry name" value="CLIP"/>
</dbReference>